<dbReference type="Proteomes" id="UP001528850">
    <property type="component" value="Unassembled WGS sequence"/>
</dbReference>
<name>A0ABT6BE85_9GAMM</name>
<accession>A0ABT6BE85</accession>
<feature type="chain" id="PRO_5045409539" description="MxaK protein" evidence="1">
    <location>
        <begin position="23"/>
        <end position="152"/>
    </location>
</feature>
<evidence type="ECO:0000313" key="2">
    <source>
        <dbReference type="EMBL" id="MDF4026465.1"/>
    </source>
</evidence>
<comment type="caution">
    <text evidence="2">The sequence shown here is derived from an EMBL/GenBank/DDBJ whole genome shotgun (WGS) entry which is preliminary data.</text>
</comment>
<keyword evidence="1" id="KW-0732">Signal</keyword>
<keyword evidence="3" id="KW-1185">Reference proteome</keyword>
<proteinExistence type="predicted"/>
<sequence length="152" mass="17258">MRYRGLFVGLLCFLGGFSSALAVCAYASAIWTYNARISVREELVDSSVQRFSKKRFSEAAVLMEAANHVASTKDEVWPFLFPLRALVMRASGSFDYIRVSDNYRKQEIAFLYQQAGDEEAASRYYLDIEHRQGRDRSQVDKSAAAFLSNSVR</sequence>
<dbReference type="EMBL" id="JARJJS010000005">
    <property type="protein sequence ID" value="MDF4026465.1"/>
    <property type="molecule type" value="Genomic_DNA"/>
</dbReference>
<gene>
    <name evidence="2" type="ORF">P3W24_15940</name>
</gene>
<feature type="signal peptide" evidence="1">
    <location>
        <begin position="1"/>
        <end position="22"/>
    </location>
</feature>
<evidence type="ECO:0000313" key="3">
    <source>
        <dbReference type="Proteomes" id="UP001528850"/>
    </source>
</evidence>
<evidence type="ECO:0000256" key="1">
    <source>
        <dbReference type="SAM" id="SignalP"/>
    </source>
</evidence>
<protein>
    <recommendedName>
        <fullName evidence="4">MxaK protein</fullName>
    </recommendedName>
</protein>
<reference evidence="2 3" key="1">
    <citation type="journal article" date="2024" name="Curr. Microbiol.">
        <title>Luteibacter sahnii sp. nov., A Novel Yellow-Colored Xanthomonadin Pigment Producing Probiotic Bacterium from Healthy Rice Seed Microbiome.</title>
        <authorList>
            <person name="Jaiswal G."/>
            <person name="Rana R."/>
            <person name="Nayak P.K."/>
            <person name="Chouhan R."/>
            <person name="Gandhi S.G."/>
            <person name="Patel H.K."/>
            <person name="Patil P.B."/>
        </authorList>
    </citation>
    <scope>NUCLEOTIDE SEQUENCE [LARGE SCALE GENOMIC DNA]</scope>
    <source>
        <strain evidence="2 3">PPL201</strain>
    </source>
</reference>
<organism evidence="2 3">
    <name type="scientific">Luteibacter sahnii</name>
    <dbReference type="NCBI Taxonomy" id="3021977"/>
    <lineage>
        <taxon>Bacteria</taxon>
        <taxon>Pseudomonadati</taxon>
        <taxon>Pseudomonadota</taxon>
        <taxon>Gammaproteobacteria</taxon>
        <taxon>Lysobacterales</taxon>
        <taxon>Rhodanobacteraceae</taxon>
        <taxon>Luteibacter</taxon>
    </lineage>
</organism>
<evidence type="ECO:0008006" key="4">
    <source>
        <dbReference type="Google" id="ProtNLM"/>
    </source>
</evidence>